<keyword evidence="3" id="KW-1185">Reference proteome</keyword>
<gene>
    <name evidence="2" type="ORF">N656DRAFT_609862</name>
</gene>
<feature type="compositionally biased region" description="Basic and acidic residues" evidence="1">
    <location>
        <begin position="141"/>
        <end position="184"/>
    </location>
</feature>
<feature type="region of interest" description="Disordered" evidence="1">
    <location>
        <begin position="131"/>
        <end position="184"/>
    </location>
</feature>
<evidence type="ECO:0000256" key="1">
    <source>
        <dbReference type="SAM" id="MobiDB-lite"/>
    </source>
</evidence>
<organism evidence="2 3">
    <name type="scientific">Canariomyces notabilis</name>
    <dbReference type="NCBI Taxonomy" id="2074819"/>
    <lineage>
        <taxon>Eukaryota</taxon>
        <taxon>Fungi</taxon>
        <taxon>Dikarya</taxon>
        <taxon>Ascomycota</taxon>
        <taxon>Pezizomycotina</taxon>
        <taxon>Sordariomycetes</taxon>
        <taxon>Sordariomycetidae</taxon>
        <taxon>Sordariales</taxon>
        <taxon>Chaetomiaceae</taxon>
        <taxon>Canariomyces</taxon>
    </lineage>
</organism>
<dbReference type="GeneID" id="89934416"/>
<evidence type="ECO:0000313" key="3">
    <source>
        <dbReference type="Proteomes" id="UP001302812"/>
    </source>
</evidence>
<comment type="caution">
    <text evidence="2">The sequence shown here is derived from an EMBL/GenBank/DDBJ whole genome shotgun (WGS) entry which is preliminary data.</text>
</comment>
<dbReference type="EMBL" id="MU853338">
    <property type="protein sequence ID" value="KAK4113983.1"/>
    <property type="molecule type" value="Genomic_DNA"/>
</dbReference>
<reference evidence="2" key="1">
    <citation type="journal article" date="2023" name="Mol. Phylogenet. Evol.">
        <title>Genome-scale phylogeny and comparative genomics of the fungal order Sordariales.</title>
        <authorList>
            <person name="Hensen N."/>
            <person name="Bonometti L."/>
            <person name="Westerberg I."/>
            <person name="Brannstrom I.O."/>
            <person name="Guillou S."/>
            <person name="Cros-Aarteil S."/>
            <person name="Calhoun S."/>
            <person name="Haridas S."/>
            <person name="Kuo A."/>
            <person name="Mondo S."/>
            <person name="Pangilinan J."/>
            <person name="Riley R."/>
            <person name="LaButti K."/>
            <person name="Andreopoulos B."/>
            <person name="Lipzen A."/>
            <person name="Chen C."/>
            <person name="Yan M."/>
            <person name="Daum C."/>
            <person name="Ng V."/>
            <person name="Clum A."/>
            <person name="Steindorff A."/>
            <person name="Ohm R.A."/>
            <person name="Martin F."/>
            <person name="Silar P."/>
            <person name="Natvig D.O."/>
            <person name="Lalanne C."/>
            <person name="Gautier V."/>
            <person name="Ament-Velasquez S.L."/>
            <person name="Kruys A."/>
            <person name="Hutchinson M.I."/>
            <person name="Powell A.J."/>
            <person name="Barry K."/>
            <person name="Miller A.N."/>
            <person name="Grigoriev I.V."/>
            <person name="Debuchy R."/>
            <person name="Gladieux P."/>
            <person name="Hiltunen Thoren M."/>
            <person name="Johannesson H."/>
        </authorList>
    </citation>
    <scope>NUCLEOTIDE SEQUENCE</scope>
    <source>
        <strain evidence="2">CBS 508.74</strain>
    </source>
</reference>
<sequence length="184" mass="21307">MANETSGTVYVRVQIHIGSPPGVLLRFPNIELARYYYTMVRRSRKRNQVRPREPGSTGHRNEDCQVLLNLPSDLGEVKIESSRSLRGLMLRFKSPRDAKLWADPIFFRVPGRSRSSLFVKQCWQPNELEAALRPSTASTSIRDRPRSRSRERSDGRHTSRRRSDGDGERDREIGRSPPRPEHTW</sequence>
<dbReference type="RefSeq" id="XP_064671553.1">
    <property type="nucleotide sequence ID" value="XM_064810291.1"/>
</dbReference>
<evidence type="ECO:0000313" key="2">
    <source>
        <dbReference type="EMBL" id="KAK4113983.1"/>
    </source>
</evidence>
<protein>
    <submittedName>
        <fullName evidence="2">Uncharacterized protein</fullName>
    </submittedName>
</protein>
<dbReference type="Proteomes" id="UP001302812">
    <property type="component" value="Unassembled WGS sequence"/>
</dbReference>
<reference evidence="2" key="2">
    <citation type="submission" date="2023-05" db="EMBL/GenBank/DDBJ databases">
        <authorList>
            <consortium name="Lawrence Berkeley National Laboratory"/>
            <person name="Steindorff A."/>
            <person name="Hensen N."/>
            <person name="Bonometti L."/>
            <person name="Westerberg I."/>
            <person name="Brannstrom I.O."/>
            <person name="Guillou S."/>
            <person name="Cros-Aarteil S."/>
            <person name="Calhoun S."/>
            <person name="Haridas S."/>
            <person name="Kuo A."/>
            <person name="Mondo S."/>
            <person name="Pangilinan J."/>
            <person name="Riley R."/>
            <person name="Labutti K."/>
            <person name="Andreopoulos B."/>
            <person name="Lipzen A."/>
            <person name="Chen C."/>
            <person name="Yanf M."/>
            <person name="Daum C."/>
            <person name="Ng V."/>
            <person name="Clum A."/>
            <person name="Ohm R."/>
            <person name="Martin F."/>
            <person name="Silar P."/>
            <person name="Natvig D."/>
            <person name="Lalanne C."/>
            <person name="Gautier V."/>
            <person name="Ament-Velasquez S.L."/>
            <person name="Kruys A."/>
            <person name="Hutchinson M.I."/>
            <person name="Powell A.J."/>
            <person name="Barry K."/>
            <person name="Miller A.N."/>
            <person name="Grigoriev I.V."/>
            <person name="Debuchy R."/>
            <person name="Gladieux P."/>
            <person name="Thoren M.H."/>
            <person name="Johannesson H."/>
        </authorList>
    </citation>
    <scope>NUCLEOTIDE SEQUENCE</scope>
    <source>
        <strain evidence="2">CBS 508.74</strain>
    </source>
</reference>
<name>A0AAN6TGH6_9PEZI</name>
<accession>A0AAN6TGH6</accession>
<dbReference type="AlphaFoldDB" id="A0AAN6TGH6"/>
<proteinExistence type="predicted"/>